<name>A0A6N7Q4G5_9BACT</name>
<evidence type="ECO:0000313" key="2">
    <source>
        <dbReference type="EMBL" id="MRG97565.1"/>
    </source>
</evidence>
<dbReference type="RefSeq" id="WP_153824346.1">
    <property type="nucleotide sequence ID" value="NZ_WJIE01000018.1"/>
</dbReference>
<dbReference type="SMART" id="SM00382">
    <property type="entry name" value="AAA"/>
    <property type="match status" value="1"/>
</dbReference>
<feature type="domain" description="AAA+ ATPase" evidence="1">
    <location>
        <begin position="22"/>
        <end position="350"/>
    </location>
</feature>
<evidence type="ECO:0000313" key="3">
    <source>
        <dbReference type="Proteomes" id="UP000440224"/>
    </source>
</evidence>
<dbReference type="PANTHER" id="PTHR32182">
    <property type="entry name" value="DNA REPLICATION AND REPAIR PROTEIN RECF"/>
    <property type="match status" value="1"/>
</dbReference>
<dbReference type="PANTHER" id="PTHR32182:SF23">
    <property type="entry name" value="ATP BINDING PROTEIN"/>
    <property type="match status" value="1"/>
</dbReference>
<comment type="caution">
    <text evidence="2">The sequence shown here is derived from an EMBL/GenBank/DDBJ whole genome shotgun (WGS) entry which is preliminary data.</text>
</comment>
<reference evidence="2 3" key="1">
    <citation type="submission" date="2019-10" db="EMBL/GenBank/DDBJ databases">
        <title>A soil myxobacterium in the family Polyangiaceae.</title>
        <authorList>
            <person name="Li Y."/>
            <person name="Wang J."/>
        </authorList>
    </citation>
    <scope>NUCLEOTIDE SEQUENCE [LARGE SCALE GENOMIC DNA]</scope>
    <source>
        <strain evidence="2 3">DSM 14734</strain>
    </source>
</reference>
<dbReference type="Pfam" id="PF13304">
    <property type="entry name" value="AAA_21"/>
    <property type="match status" value="1"/>
</dbReference>
<dbReference type="Proteomes" id="UP000440224">
    <property type="component" value="Unassembled WGS sequence"/>
</dbReference>
<dbReference type="Pfam" id="PF13476">
    <property type="entry name" value="AAA_23"/>
    <property type="match status" value="1"/>
</dbReference>
<dbReference type="GO" id="GO:0016887">
    <property type="term" value="F:ATP hydrolysis activity"/>
    <property type="evidence" value="ECO:0007669"/>
    <property type="project" value="InterPro"/>
</dbReference>
<sequence>MRLQSLTVQDFRGFEQATVPFEPDVTVFVGVNGAGKTALLDATALLLSYLVAGIRTGRAAGKRLRAEDIQSGASSASIRLSATFEGIGEVAWEVAATRPGHPKDRESSLAGLSAPIEATQASIARGAPDLPLVVYFPTNRNALDIPDRIRKHSEFEPINSFDGALDAGERNFRAFFEWFREEEDHELQLYVAYLTEDGAYPLKPSLEAVRRAITTLVPGASHLRIERQPQRMLLTKNGVALDVAQLSDGEKCLLAMAGDLARRMAIAAPTDPDPLQRPVVVLIDEIELHLHPGLQRTLLPRLRQVFPRAQFIVSTHSPQVLSSVRASQVRLLEDFEVRRLDRETFRRDTNRILDSVFDDPGRPPEVAEKLNELRDAIDDERYPAARALIAELRALLPGGDDPDVVFYEGLLPPEDGAGEEASG</sequence>
<evidence type="ECO:0000259" key="1">
    <source>
        <dbReference type="SMART" id="SM00382"/>
    </source>
</evidence>
<dbReference type="InterPro" id="IPR027417">
    <property type="entry name" value="P-loop_NTPase"/>
</dbReference>
<dbReference type="GO" id="GO:0005524">
    <property type="term" value="F:ATP binding"/>
    <property type="evidence" value="ECO:0007669"/>
    <property type="project" value="InterPro"/>
</dbReference>
<dbReference type="AlphaFoldDB" id="A0A6N7Q4G5"/>
<dbReference type="Gene3D" id="3.40.50.300">
    <property type="entry name" value="P-loop containing nucleotide triphosphate hydrolases"/>
    <property type="match status" value="2"/>
</dbReference>
<keyword evidence="3" id="KW-1185">Reference proteome</keyword>
<dbReference type="CDD" id="cd00267">
    <property type="entry name" value="ABC_ATPase"/>
    <property type="match status" value="1"/>
</dbReference>
<dbReference type="InterPro" id="IPR038729">
    <property type="entry name" value="Rad50/SbcC_AAA"/>
</dbReference>
<protein>
    <submittedName>
        <fullName evidence="2">AAA family ATPase</fullName>
    </submittedName>
</protein>
<proteinExistence type="predicted"/>
<dbReference type="EMBL" id="WJIE01000018">
    <property type="protein sequence ID" value="MRG97565.1"/>
    <property type="molecule type" value="Genomic_DNA"/>
</dbReference>
<dbReference type="InterPro" id="IPR003959">
    <property type="entry name" value="ATPase_AAA_core"/>
</dbReference>
<organism evidence="2 3">
    <name type="scientific">Polyangium spumosum</name>
    <dbReference type="NCBI Taxonomy" id="889282"/>
    <lineage>
        <taxon>Bacteria</taxon>
        <taxon>Pseudomonadati</taxon>
        <taxon>Myxococcota</taxon>
        <taxon>Polyangia</taxon>
        <taxon>Polyangiales</taxon>
        <taxon>Polyangiaceae</taxon>
        <taxon>Polyangium</taxon>
    </lineage>
</organism>
<accession>A0A6N7Q4G5</accession>
<dbReference type="OrthoDB" id="9784297at2"/>
<dbReference type="GO" id="GO:0006302">
    <property type="term" value="P:double-strand break repair"/>
    <property type="evidence" value="ECO:0007669"/>
    <property type="project" value="InterPro"/>
</dbReference>
<dbReference type="InterPro" id="IPR003593">
    <property type="entry name" value="AAA+_ATPase"/>
</dbReference>
<gene>
    <name evidence="2" type="ORF">GF068_37395</name>
</gene>
<dbReference type="SUPFAM" id="SSF52540">
    <property type="entry name" value="P-loop containing nucleoside triphosphate hydrolases"/>
    <property type="match status" value="1"/>
</dbReference>
<dbReference type="GO" id="GO:0000731">
    <property type="term" value="P:DNA synthesis involved in DNA repair"/>
    <property type="evidence" value="ECO:0007669"/>
    <property type="project" value="TreeGrafter"/>
</dbReference>